<keyword evidence="4 5" id="KW-0720">Serine protease</keyword>
<evidence type="ECO:0000313" key="9">
    <source>
        <dbReference type="Proteomes" id="UP000739538"/>
    </source>
</evidence>
<evidence type="ECO:0000256" key="2">
    <source>
        <dbReference type="ARBA" id="ARBA00022670"/>
    </source>
</evidence>
<name>A0A956NE51_UNCEI</name>
<organism evidence="8 9">
    <name type="scientific">Eiseniibacteriota bacterium</name>
    <dbReference type="NCBI Taxonomy" id="2212470"/>
    <lineage>
        <taxon>Bacteria</taxon>
        <taxon>Candidatus Eiseniibacteriota</taxon>
    </lineage>
</organism>
<comment type="similarity">
    <text evidence="1 5">Belongs to the peptidase S8 family.</text>
</comment>
<evidence type="ECO:0000259" key="7">
    <source>
        <dbReference type="Pfam" id="PF13860"/>
    </source>
</evidence>
<feature type="active site" description="Charge relay system" evidence="5">
    <location>
        <position position="344"/>
    </location>
</feature>
<dbReference type="Pfam" id="PF13860">
    <property type="entry name" value="FlgD_ig"/>
    <property type="match status" value="1"/>
</dbReference>
<keyword evidence="3 5" id="KW-0378">Hydrolase</keyword>
<accession>A0A956NE51</accession>
<evidence type="ECO:0000256" key="5">
    <source>
        <dbReference type="PROSITE-ProRule" id="PRU01240"/>
    </source>
</evidence>
<dbReference type="InterPro" id="IPR015500">
    <property type="entry name" value="Peptidase_S8_subtilisin-rel"/>
</dbReference>
<keyword evidence="2 5" id="KW-0645">Protease</keyword>
<dbReference type="InterPro" id="IPR023827">
    <property type="entry name" value="Peptidase_S8_Asp-AS"/>
</dbReference>
<dbReference type="PRINTS" id="PR00723">
    <property type="entry name" value="SUBTILISIN"/>
</dbReference>
<dbReference type="InterPro" id="IPR025965">
    <property type="entry name" value="FlgD/Vpr_Ig-like"/>
</dbReference>
<dbReference type="EMBL" id="JAGQHS010000082">
    <property type="protein sequence ID" value="MCA9757122.1"/>
    <property type="molecule type" value="Genomic_DNA"/>
</dbReference>
<feature type="active site" description="Charge relay system" evidence="5">
    <location>
        <position position="199"/>
    </location>
</feature>
<evidence type="ECO:0000259" key="6">
    <source>
        <dbReference type="Pfam" id="PF00082"/>
    </source>
</evidence>
<proteinExistence type="inferred from homology"/>
<feature type="active site" description="Charge relay system" evidence="5">
    <location>
        <position position="151"/>
    </location>
</feature>
<dbReference type="PANTHER" id="PTHR43806">
    <property type="entry name" value="PEPTIDASE S8"/>
    <property type="match status" value="1"/>
</dbReference>
<feature type="domain" description="Peptidase S8/S53" evidence="6">
    <location>
        <begin position="142"/>
        <end position="372"/>
    </location>
</feature>
<evidence type="ECO:0000256" key="3">
    <source>
        <dbReference type="ARBA" id="ARBA00022801"/>
    </source>
</evidence>
<dbReference type="InterPro" id="IPR036852">
    <property type="entry name" value="Peptidase_S8/S53_dom_sf"/>
</dbReference>
<dbReference type="PROSITE" id="PS51892">
    <property type="entry name" value="SUBTILASE"/>
    <property type="match status" value="1"/>
</dbReference>
<reference evidence="8" key="2">
    <citation type="journal article" date="2021" name="Microbiome">
        <title>Successional dynamics and alternative stable states in a saline activated sludge microbial community over 9 years.</title>
        <authorList>
            <person name="Wang Y."/>
            <person name="Ye J."/>
            <person name="Ju F."/>
            <person name="Liu L."/>
            <person name="Boyd J.A."/>
            <person name="Deng Y."/>
            <person name="Parks D.H."/>
            <person name="Jiang X."/>
            <person name="Yin X."/>
            <person name="Woodcroft B.J."/>
            <person name="Tyson G.W."/>
            <person name="Hugenholtz P."/>
            <person name="Polz M.F."/>
            <person name="Zhang T."/>
        </authorList>
    </citation>
    <scope>NUCLEOTIDE SEQUENCE</scope>
    <source>
        <strain evidence="8">HKST-UBA02</strain>
    </source>
</reference>
<reference evidence="8" key="1">
    <citation type="submission" date="2020-04" db="EMBL/GenBank/DDBJ databases">
        <authorList>
            <person name="Zhang T."/>
        </authorList>
    </citation>
    <scope>NUCLEOTIDE SEQUENCE</scope>
    <source>
        <strain evidence="8">HKST-UBA02</strain>
    </source>
</reference>
<dbReference type="Pfam" id="PF00082">
    <property type="entry name" value="Peptidase_S8"/>
    <property type="match status" value="1"/>
</dbReference>
<protein>
    <submittedName>
        <fullName evidence="8">S8 family serine peptidase</fullName>
    </submittedName>
</protein>
<dbReference type="SUPFAM" id="SSF52743">
    <property type="entry name" value="Subtilisin-like"/>
    <property type="match status" value="1"/>
</dbReference>
<dbReference type="GO" id="GO:0006508">
    <property type="term" value="P:proteolysis"/>
    <property type="evidence" value="ECO:0007669"/>
    <property type="project" value="UniProtKB-KW"/>
</dbReference>
<evidence type="ECO:0000256" key="4">
    <source>
        <dbReference type="ARBA" id="ARBA00022825"/>
    </source>
</evidence>
<feature type="domain" description="FlgD/Vpr Ig-like" evidence="7">
    <location>
        <begin position="454"/>
        <end position="507"/>
    </location>
</feature>
<evidence type="ECO:0000313" key="8">
    <source>
        <dbReference type="EMBL" id="MCA9757122.1"/>
    </source>
</evidence>
<dbReference type="PANTHER" id="PTHR43806:SF11">
    <property type="entry name" value="CEREVISIN-RELATED"/>
    <property type="match status" value="1"/>
</dbReference>
<sequence length="522" mass="54602">MMTRPPRVARVVALTILLAIVAWLEFPTTASAFLDYEDDHIQCELAPGVLIEDINNDYGTTSEDAAEPLHLLAVNTGNVWLLIDEMALDPRIVWAEPSYLNTTPEALRAMVVGLVGGTIEDYEDQDVYSRIHLNELHQHATGSGTIIAVLDTGVNGTHPALLGRVLPGYDFVDEDNDPSDTGNGIDDDNDSMVDEGAGHGTMVAGIAHLAAPGARILPVRVVDDEGVGRTFDVVKGIQYAIAQGADVINLSLGLTTPCEALGRGVGYAIDAGVVVVAAGGNQGIEQPPFFPASLPEVHGVAALDTLDVKADFASFHSTISLSAPGVGIRAPFLDNGWALGAGSSFAAPFVSGQAAVIIGATPTLPKAVTDSLIQDGVADIYQLPGNAPYYGLLGTGRVDGLETWNVIQPQASDVEPSVPSPLPATISIAPNPSALGRDAVITVQWSTPVGDWAAERSSTSPVLVVTDAMGRSVRSLAAARGEAGVWTADWDGRDDASRLLPAGVYFVREMSGPGSAKLLRLR</sequence>
<comment type="caution">
    <text evidence="8">The sequence shown here is derived from an EMBL/GenBank/DDBJ whole genome shotgun (WGS) entry which is preliminary data.</text>
</comment>
<dbReference type="PROSITE" id="PS00136">
    <property type="entry name" value="SUBTILASE_ASP"/>
    <property type="match status" value="1"/>
</dbReference>
<dbReference type="InterPro" id="IPR000209">
    <property type="entry name" value="Peptidase_S8/S53_dom"/>
</dbReference>
<dbReference type="InterPro" id="IPR050131">
    <property type="entry name" value="Peptidase_S8_subtilisin-like"/>
</dbReference>
<dbReference type="AlphaFoldDB" id="A0A956NE51"/>
<dbReference type="Gene3D" id="2.60.40.4070">
    <property type="match status" value="1"/>
</dbReference>
<dbReference type="Proteomes" id="UP000739538">
    <property type="component" value="Unassembled WGS sequence"/>
</dbReference>
<dbReference type="GO" id="GO:0004252">
    <property type="term" value="F:serine-type endopeptidase activity"/>
    <property type="evidence" value="ECO:0007669"/>
    <property type="project" value="UniProtKB-UniRule"/>
</dbReference>
<dbReference type="Gene3D" id="3.40.50.200">
    <property type="entry name" value="Peptidase S8/S53 domain"/>
    <property type="match status" value="1"/>
</dbReference>
<gene>
    <name evidence="8" type="ORF">KDA27_15060</name>
</gene>
<evidence type="ECO:0000256" key="1">
    <source>
        <dbReference type="ARBA" id="ARBA00011073"/>
    </source>
</evidence>